<dbReference type="InterPro" id="IPR029016">
    <property type="entry name" value="GAF-like_dom_sf"/>
</dbReference>
<evidence type="ECO:0000259" key="1">
    <source>
        <dbReference type="Pfam" id="PF13185"/>
    </source>
</evidence>
<dbReference type="RefSeq" id="WP_096493225.1">
    <property type="nucleotide sequence ID" value="NZ_CP023445.1"/>
</dbReference>
<evidence type="ECO:0000313" key="3">
    <source>
        <dbReference type="Proteomes" id="UP000218505"/>
    </source>
</evidence>
<reference evidence="2" key="1">
    <citation type="submission" date="2017-09" db="EMBL/GenBank/DDBJ databases">
        <title>Complete Genome Sequence of ansamitocin-producing Bacterium Actinosynnema pretiosum X47.</title>
        <authorList>
            <person name="Cao G."/>
            <person name="Zong G."/>
            <person name="Zhong C."/>
            <person name="Fu J."/>
        </authorList>
    </citation>
    <scope>NUCLEOTIDE SEQUENCE [LARGE SCALE GENOMIC DNA]</scope>
    <source>
        <strain evidence="2">X47</strain>
    </source>
</reference>
<proteinExistence type="predicted"/>
<dbReference type="GO" id="GO:0016301">
    <property type="term" value="F:kinase activity"/>
    <property type="evidence" value="ECO:0007669"/>
    <property type="project" value="UniProtKB-KW"/>
</dbReference>
<dbReference type="SUPFAM" id="SSF55781">
    <property type="entry name" value="GAF domain-like"/>
    <property type="match status" value="1"/>
</dbReference>
<dbReference type="PANTHER" id="PTHR43102:SF2">
    <property type="entry name" value="GAF DOMAIN-CONTAINING PROTEIN"/>
    <property type="match status" value="1"/>
</dbReference>
<dbReference type="AlphaFoldDB" id="A0A290Z5H4"/>
<keyword evidence="2" id="KW-0808">Transferase</keyword>
<dbReference type="Pfam" id="PF13185">
    <property type="entry name" value="GAF_2"/>
    <property type="match status" value="1"/>
</dbReference>
<feature type="domain" description="GAF" evidence="1">
    <location>
        <begin position="40"/>
        <end position="158"/>
    </location>
</feature>
<sequence>MTLLIPLVNLERLTEATRYDTTSPALRGKLDLLVKQSADRLGMKIGLANFVMGATTHAIASHGADTGMIEAGIPAEWSFCSRVVLTGCDYTVTDATADPSWQDTPAVTVIGARSYAGVPLVAPNGQVVGAHCVVDSKRREFDAAELAHLRESAKEIMRVMQDYRSTTEG</sequence>
<dbReference type="KEGG" id="apre:CNX65_13940"/>
<evidence type="ECO:0000313" key="2">
    <source>
        <dbReference type="EMBL" id="ATE54256.1"/>
    </source>
</evidence>
<gene>
    <name evidence="2" type="ORF">CNX65_13940</name>
</gene>
<organism evidence="2 3">
    <name type="scientific">Actinosynnema pretiosum</name>
    <dbReference type="NCBI Taxonomy" id="42197"/>
    <lineage>
        <taxon>Bacteria</taxon>
        <taxon>Bacillati</taxon>
        <taxon>Actinomycetota</taxon>
        <taxon>Actinomycetes</taxon>
        <taxon>Pseudonocardiales</taxon>
        <taxon>Pseudonocardiaceae</taxon>
        <taxon>Actinosynnema</taxon>
    </lineage>
</organism>
<dbReference type="EMBL" id="CP023445">
    <property type="protein sequence ID" value="ATE54256.1"/>
    <property type="molecule type" value="Genomic_DNA"/>
</dbReference>
<protein>
    <submittedName>
        <fullName evidence="2">Histidine kinase</fullName>
    </submittedName>
</protein>
<accession>A0A290Z5H4</accession>
<dbReference type="Proteomes" id="UP000218505">
    <property type="component" value="Chromosome"/>
</dbReference>
<keyword evidence="3" id="KW-1185">Reference proteome</keyword>
<dbReference type="Gene3D" id="3.30.450.40">
    <property type="match status" value="1"/>
</dbReference>
<name>A0A290Z5H4_9PSEU</name>
<keyword evidence="2" id="KW-0418">Kinase</keyword>
<dbReference type="PANTHER" id="PTHR43102">
    <property type="entry name" value="SLR1143 PROTEIN"/>
    <property type="match status" value="1"/>
</dbReference>
<dbReference type="InterPro" id="IPR003018">
    <property type="entry name" value="GAF"/>
</dbReference>